<dbReference type="SUPFAM" id="SSF47672">
    <property type="entry name" value="Transferrin receptor-like dimerisation domain"/>
    <property type="match status" value="1"/>
</dbReference>
<keyword evidence="7" id="KW-1185">Reference proteome</keyword>
<dbReference type="AlphaFoldDB" id="A0A9W8RQN0"/>
<dbReference type="SUPFAM" id="SSF53187">
    <property type="entry name" value="Zn-dependent exopeptidases"/>
    <property type="match status" value="1"/>
</dbReference>
<dbReference type="Proteomes" id="UP001152049">
    <property type="component" value="Unassembled WGS sequence"/>
</dbReference>
<keyword evidence="2" id="KW-0732">Signal</keyword>
<feature type="domain" description="Peptidase M28" evidence="5">
    <location>
        <begin position="355"/>
        <end position="544"/>
    </location>
</feature>
<dbReference type="PANTHER" id="PTHR10404">
    <property type="entry name" value="N-ACETYLATED-ALPHA-LINKED ACIDIC DIPEPTIDASE"/>
    <property type="match status" value="1"/>
</dbReference>
<evidence type="ECO:0000259" key="3">
    <source>
        <dbReference type="Pfam" id="PF02225"/>
    </source>
</evidence>
<evidence type="ECO:0000259" key="4">
    <source>
        <dbReference type="Pfam" id="PF04253"/>
    </source>
</evidence>
<accession>A0A9W8RQN0</accession>
<feature type="domain" description="Transferrin receptor-like dimerisation" evidence="4">
    <location>
        <begin position="608"/>
        <end position="721"/>
    </location>
</feature>
<dbReference type="Gene3D" id="1.20.930.40">
    <property type="entry name" value="Transferrin receptor-like, dimerisation domain"/>
    <property type="match status" value="1"/>
</dbReference>
<evidence type="ECO:0000313" key="6">
    <source>
        <dbReference type="EMBL" id="KAJ4251029.1"/>
    </source>
</evidence>
<dbReference type="InterPro" id="IPR039373">
    <property type="entry name" value="Peptidase_M28B"/>
</dbReference>
<evidence type="ECO:0008006" key="8">
    <source>
        <dbReference type="Google" id="ProtNLM"/>
    </source>
</evidence>
<gene>
    <name evidence="6" type="ORF">NW762_011679</name>
</gene>
<dbReference type="OrthoDB" id="5841748at2759"/>
<evidence type="ECO:0000256" key="1">
    <source>
        <dbReference type="ARBA" id="ARBA00005634"/>
    </source>
</evidence>
<comment type="similarity">
    <text evidence="1">Belongs to the peptidase M28 family. M28B subfamily.</text>
</comment>
<evidence type="ECO:0000313" key="7">
    <source>
        <dbReference type="Proteomes" id="UP001152049"/>
    </source>
</evidence>
<feature type="domain" description="PA" evidence="3">
    <location>
        <begin position="166"/>
        <end position="239"/>
    </location>
</feature>
<dbReference type="Pfam" id="PF04253">
    <property type="entry name" value="TFR_dimer"/>
    <property type="match status" value="1"/>
</dbReference>
<dbReference type="Gene3D" id="3.40.630.10">
    <property type="entry name" value="Zn peptidases"/>
    <property type="match status" value="1"/>
</dbReference>
<dbReference type="PANTHER" id="PTHR10404:SF46">
    <property type="entry name" value="VACUOLAR PROTEIN SORTING-ASSOCIATED PROTEIN 70"/>
    <property type="match status" value="1"/>
</dbReference>
<dbReference type="Pfam" id="PF02225">
    <property type="entry name" value="PA"/>
    <property type="match status" value="1"/>
</dbReference>
<dbReference type="Gene3D" id="3.50.30.30">
    <property type="match status" value="1"/>
</dbReference>
<dbReference type="FunFam" id="3.40.630.10:FF:000101">
    <property type="entry name" value="N-acetylated alpha-linked acidic dipeptidase like 1"/>
    <property type="match status" value="1"/>
</dbReference>
<dbReference type="EMBL" id="JAOQAZ010000029">
    <property type="protein sequence ID" value="KAJ4251029.1"/>
    <property type="molecule type" value="Genomic_DNA"/>
</dbReference>
<dbReference type="InterPro" id="IPR036757">
    <property type="entry name" value="TFR-like_dimer_dom_sf"/>
</dbReference>
<dbReference type="InterPro" id="IPR046450">
    <property type="entry name" value="PA_dom_sf"/>
</dbReference>
<evidence type="ECO:0000256" key="2">
    <source>
        <dbReference type="SAM" id="SignalP"/>
    </source>
</evidence>
<dbReference type="Pfam" id="PF04389">
    <property type="entry name" value="Peptidase_M28"/>
    <property type="match status" value="1"/>
</dbReference>
<organism evidence="6 7">
    <name type="scientific">Fusarium torreyae</name>
    <dbReference type="NCBI Taxonomy" id="1237075"/>
    <lineage>
        <taxon>Eukaryota</taxon>
        <taxon>Fungi</taxon>
        <taxon>Dikarya</taxon>
        <taxon>Ascomycota</taxon>
        <taxon>Pezizomycotina</taxon>
        <taxon>Sordariomycetes</taxon>
        <taxon>Hypocreomycetidae</taxon>
        <taxon>Hypocreales</taxon>
        <taxon>Nectriaceae</taxon>
        <taxon>Fusarium</taxon>
    </lineage>
</organism>
<dbReference type="SUPFAM" id="SSF52025">
    <property type="entry name" value="PA domain"/>
    <property type="match status" value="1"/>
</dbReference>
<proteinExistence type="inferred from homology"/>
<dbReference type="CDD" id="cd02121">
    <property type="entry name" value="PA_GCPII_like"/>
    <property type="match status" value="1"/>
</dbReference>
<name>A0A9W8RQN0_9HYPO</name>
<comment type="caution">
    <text evidence="6">The sequence shown here is derived from an EMBL/GenBank/DDBJ whole genome shotgun (WGS) entry which is preliminary data.</text>
</comment>
<dbReference type="GO" id="GO:0004180">
    <property type="term" value="F:carboxypeptidase activity"/>
    <property type="evidence" value="ECO:0007669"/>
    <property type="project" value="TreeGrafter"/>
</dbReference>
<feature type="signal peptide" evidence="2">
    <location>
        <begin position="1"/>
        <end position="17"/>
    </location>
</feature>
<dbReference type="CDD" id="cd08022">
    <property type="entry name" value="M28_PSMA_like"/>
    <property type="match status" value="1"/>
</dbReference>
<reference evidence="6" key="1">
    <citation type="submission" date="2022-09" db="EMBL/GenBank/DDBJ databases">
        <title>Fusarium specimens isolated from Avocado Roots.</title>
        <authorList>
            <person name="Stajich J."/>
            <person name="Roper C."/>
            <person name="Heimlech-Rivalta G."/>
        </authorList>
    </citation>
    <scope>NUCLEOTIDE SEQUENCE</scope>
    <source>
        <strain evidence="6">CF00136</strain>
    </source>
</reference>
<feature type="chain" id="PRO_5040763135" description="Glutamate carboxypeptidase" evidence="2">
    <location>
        <begin position="18"/>
        <end position="724"/>
    </location>
</feature>
<protein>
    <recommendedName>
        <fullName evidence="8">Glutamate carboxypeptidase</fullName>
    </recommendedName>
</protein>
<dbReference type="InterPro" id="IPR003137">
    <property type="entry name" value="PA_domain"/>
</dbReference>
<dbReference type="InterPro" id="IPR007365">
    <property type="entry name" value="TFR-like_dimer_dom"/>
</dbReference>
<evidence type="ECO:0000259" key="5">
    <source>
        <dbReference type="Pfam" id="PF04389"/>
    </source>
</evidence>
<sequence>MSRALSACLVAAACVYACLPDKAELEHLRARRHAREPRSRHLKRDVVEYPPVLTETETILVNSFDNNSISDWSLYYSSGYRLAGHNRSQAEWTQKKWIELGWESWIDEYYIWYTEPIESTLKLNRPDGSSHQVQRLEDRLEIDPQTNNPHEQVAYHALSGSGRVSAEYVYVGRGAREDFKRLKDLGVELKGKIALAQYGGANRGVKVKNAEANGMIGAILYTDPLEDGEITEANGYLPYPDGPARHPSSIQRGSTRWGSLSFGDPSTVGYASTKDAPRGDISPYGPKIPSIPISPRDGLQLLHALDGHGISAEKANRTNYKGAFSNVTYHSGPAPGATLDLVNLMDHRLEPALDVLASINGTNPDEYVIIGNHRDGWTGGGAADAVSGGALLIEMAKAFGKLVDQGWKPRRTIILASWDAEEFGLMGSTEWVEDHLPELIEKTVAYINLDTAVSGPRAEIVGSGEIQTIAIETMKKVIFPEGYGAGPTLYDAWFNATEGIIGAMGSGSDYAAFYHNGITSIDIAGGPGPKDPIYAYHSLYDTHRWMTEYADPGFHLHTAMGQFVTLLTYHIADDPLIPWDLPHAGSALRDLFEDLEEKLEENFSDYEIDLSPLDDAVAAFETAANKIGALGKQALALNDTVLLSTVNTKYREFSRGFASAGLLPGRYSFYNVVSAPGLESGYGADVFPAVQDSLDAGNLKQAEAWVERSAKAVLRAADILKVGQ</sequence>
<dbReference type="InterPro" id="IPR007484">
    <property type="entry name" value="Peptidase_M28"/>
</dbReference>